<accession>A0A317PF52</accession>
<comment type="caution">
    <text evidence="3">The sequence shown here is derived from an EMBL/GenBank/DDBJ whole genome shotgun (WGS) entry which is preliminary data.</text>
</comment>
<keyword evidence="1" id="KW-0809">Transit peptide</keyword>
<dbReference type="SUPFAM" id="SSF103025">
    <property type="entry name" value="Folate-binding domain"/>
    <property type="match status" value="1"/>
</dbReference>
<dbReference type="InterPro" id="IPR027266">
    <property type="entry name" value="TrmE/GcvT-like"/>
</dbReference>
<dbReference type="NCBIfam" id="TIGR03317">
    <property type="entry name" value="ygfZ_signature"/>
    <property type="match status" value="1"/>
</dbReference>
<dbReference type="PIRSF" id="PIRSF006487">
    <property type="entry name" value="GcvT"/>
    <property type="match status" value="1"/>
</dbReference>
<dbReference type="EMBL" id="QGTR01000004">
    <property type="protein sequence ID" value="PWV98755.1"/>
    <property type="molecule type" value="Genomic_DNA"/>
</dbReference>
<dbReference type="OrthoDB" id="9796287at2"/>
<keyword evidence="4" id="KW-1185">Reference proteome</keyword>
<organism evidence="3 4">
    <name type="scientific">Hoeflea marina</name>
    <dbReference type="NCBI Taxonomy" id="274592"/>
    <lineage>
        <taxon>Bacteria</taxon>
        <taxon>Pseudomonadati</taxon>
        <taxon>Pseudomonadota</taxon>
        <taxon>Alphaproteobacteria</taxon>
        <taxon>Hyphomicrobiales</taxon>
        <taxon>Rhizobiaceae</taxon>
        <taxon>Hoeflea</taxon>
    </lineage>
</organism>
<dbReference type="Proteomes" id="UP000246352">
    <property type="component" value="Unassembled WGS sequence"/>
</dbReference>
<dbReference type="RefSeq" id="WP_110032938.1">
    <property type="nucleotide sequence ID" value="NZ_QGTR01000004.1"/>
</dbReference>
<dbReference type="Gene3D" id="3.30.1360.120">
    <property type="entry name" value="Probable tRNA modification gtpase trme, domain 1"/>
    <property type="match status" value="2"/>
</dbReference>
<dbReference type="Pfam" id="PF25455">
    <property type="entry name" value="Beta-barrel_CAF17_C"/>
    <property type="match status" value="1"/>
</dbReference>
<evidence type="ECO:0000313" key="3">
    <source>
        <dbReference type="EMBL" id="PWV98755.1"/>
    </source>
</evidence>
<dbReference type="AlphaFoldDB" id="A0A317PF52"/>
<dbReference type="PANTHER" id="PTHR22602:SF0">
    <property type="entry name" value="TRANSFERASE CAF17, MITOCHONDRIAL-RELATED"/>
    <property type="match status" value="1"/>
</dbReference>
<evidence type="ECO:0000256" key="1">
    <source>
        <dbReference type="ARBA" id="ARBA00022946"/>
    </source>
</evidence>
<evidence type="ECO:0000259" key="2">
    <source>
        <dbReference type="Pfam" id="PF25455"/>
    </source>
</evidence>
<gene>
    <name evidence="3" type="ORF">DFR52_10444</name>
</gene>
<name>A0A317PF52_9HYPH</name>
<feature type="domain" description="CAF17 C-terminal" evidence="2">
    <location>
        <begin position="198"/>
        <end position="269"/>
    </location>
</feature>
<proteinExistence type="predicted"/>
<evidence type="ECO:0000313" key="4">
    <source>
        <dbReference type="Proteomes" id="UP000246352"/>
    </source>
</evidence>
<dbReference type="GO" id="GO:0016226">
    <property type="term" value="P:iron-sulfur cluster assembly"/>
    <property type="evidence" value="ECO:0007669"/>
    <property type="project" value="TreeGrafter"/>
</dbReference>
<dbReference type="InterPro" id="IPR017703">
    <property type="entry name" value="YgfZ/GCV_T_CS"/>
</dbReference>
<reference evidence="3 4" key="1">
    <citation type="submission" date="2018-05" db="EMBL/GenBank/DDBJ databases">
        <title>Genomic Encyclopedia of Type Strains, Phase IV (KMG-IV): sequencing the most valuable type-strain genomes for metagenomic binning, comparative biology and taxonomic classification.</title>
        <authorList>
            <person name="Goeker M."/>
        </authorList>
    </citation>
    <scope>NUCLEOTIDE SEQUENCE [LARGE SCALE GENOMIC DNA]</scope>
    <source>
        <strain evidence="3 4">DSM 16791</strain>
    </source>
</reference>
<dbReference type="PANTHER" id="PTHR22602">
    <property type="entry name" value="TRANSFERASE CAF17, MITOCHONDRIAL-RELATED"/>
    <property type="match status" value="1"/>
</dbReference>
<dbReference type="InterPro" id="IPR045179">
    <property type="entry name" value="YgfZ/GcvT"/>
</dbReference>
<dbReference type="InterPro" id="IPR057460">
    <property type="entry name" value="CAF17_C"/>
</dbReference>
<sequence length="282" mass="30035">MPIAHLSHRTVIHIGGDAAGDFLERLVTSDVDHLAEGRVAPSALLTPQGKILFDFLISRRPGGGFVADIRADQADDFIRRLTMYRLRAAVTLSRDDSLTVSAGWDEAALPGALADARFPQQAGVVRIYGPVPARQADVDAWDRIRIVHGVAESGQDYALADAFPHDVLMDRNGGVDFRKGCFVGQEVVSRMQHRGTARRRLVLVESTLPLPPAGTPVMAGERAAGQLGSVEGSCGLAVVRTDRVAEALAESLPLTADGTVVSLALPAWSGLVFEQRGSAADD</sequence>
<protein>
    <recommendedName>
        <fullName evidence="2">CAF17 C-terminal domain-containing protein</fullName>
    </recommendedName>
</protein>